<evidence type="ECO:0000259" key="2">
    <source>
        <dbReference type="Pfam" id="PF07811"/>
    </source>
</evidence>
<dbReference type="AlphaFoldDB" id="A0A7C9VN88"/>
<keyword evidence="1" id="KW-0472">Membrane</keyword>
<sequence>MRPPLGAGHDGSALRAKPDRGAAAVEFALVLPILLMLMCGIVDFGRALHAQVVLTQAAREGARLAALGEPDVVTRTLGAAGALSGVDVQVTACPANLAPADAVVTVTHEFIFVTPIGAMTDTFGADVGPITLTGRGVMRCLG</sequence>
<dbReference type="Proteomes" id="UP000481360">
    <property type="component" value="Unassembled WGS sequence"/>
</dbReference>
<dbReference type="RefSeq" id="WP_166043832.1">
    <property type="nucleotide sequence ID" value="NZ_JAAMPJ010000001.1"/>
</dbReference>
<feature type="domain" description="TadE-like" evidence="2">
    <location>
        <begin position="21"/>
        <end position="63"/>
    </location>
</feature>
<feature type="transmembrane region" description="Helical" evidence="1">
    <location>
        <begin position="20"/>
        <end position="42"/>
    </location>
</feature>
<evidence type="ECO:0000256" key="1">
    <source>
        <dbReference type="SAM" id="Phobius"/>
    </source>
</evidence>
<organism evidence="3 4">
    <name type="scientific">Lentzea alba</name>
    <dbReference type="NCBI Taxonomy" id="2714351"/>
    <lineage>
        <taxon>Bacteria</taxon>
        <taxon>Bacillati</taxon>
        <taxon>Actinomycetota</taxon>
        <taxon>Actinomycetes</taxon>
        <taxon>Pseudonocardiales</taxon>
        <taxon>Pseudonocardiaceae</taxon>
        <taxon>Lentzea</taxon>
    </lineage>
</organism>
<evidence type="ECO:0000313" key="3">
    <source>
        <dbReference type="EMBL" id="NGY58035.1"/>
    </source>
</evidence>
<dbReference type="InterPro" id="IPR012495">
    <property type="entry name" value="TadE-like_dom"/>
</dbReference>
<dbReference type="Pfam" id="PF07811">
    <property type="entry name" value="TadE"/>
    <property type="match status" value="1"/>
</dbReference>
<name>A0A7C9VN88_9PSEU</name>
<reference evidence="3 4" key="1">
    <citation type="submission" date="2020-03" db="EMBL/GenBank/DDBJ databases">
        <title>Isolation and identification of active actinomycetes.</title>
        <authorList>
            <person name="Sun X."/>
        </authorList>
    </citation>
    <scope>NUCLEOTIDE SEQUENCE [LARGE SCALE GENOMIC DNA]</scope>
    <source>
        <strain evidence="3 4">NEAU-D13</strain>
    </source>
</reference>
<gene>
    <name evidence="3" type="ORF">G7043_03710</name>
</gene>
<dbReference type="EMBL" id="JAAMPJ010000001">
    <property type="protein sequence ID" value="NGY58035.1"/>
    <property type="molecule type" value="Genomic_DNA"/>
</dbReference>
<keyword evidence="1" id="KW-1133">Transmembrane helix</keyword>
<evidence type="ECO:0000313" key="4">
    <source>
        <dbReference type="Proteomes" id="UP000481360"/>
    </source>
</evidence>
<keyword evidence="1" id="KW-0812">Transmembrane</keyword>
<keyword evidence="4" id="KW-1185">Reference proteome</keyword>
<proteinExistence type="predicted"/>
<accession>A0A7C9VN88</accession>
<comment type="caution">
    <text evidence="3">The sequence shown here is derived from an EMBL/GenBank/DDBJ whole genome shotgun (WGS) entry which is preliminary data.</text>
</comment>
<protein>
    <submittedName>
        <fullName evidence="3">Pilus assembly protein</fullName>
    </submittedName>
</protein>